<keyword evidence="3" id="KW-0010">Activator</keyword>
<proteinExistence type="predicted"/>
<dbReference type="STRING" id="69004.A0A182QMR8"/>
<feature type="compositionally biased region" description="Basic residues" evidence="7">
    <location>
        <begin position="906"/>
        <end position="922"/>
    </location>
</feature>
<reference evidence="9" key="2">
    <citation type="submission" date="2020-05" db="UniProtKB">
        <authorList>
            <consortium name="EnsemblMetazoa"/>
        </authorList>
    </citation>
    <scope>IDENTIFICATION</scope>
    <source>
        <strain evidence="9">FAR1</strain>
    </source>
</reference>
<dbReference type="SMART" id="SM00338">
    <property type="entry name" value="BRLZ"/>
    <property type="match status" value="1"/>
</dbReference>
<feature type="compositionally biased region" description="Basic residues" evidence="7">
    <location>
        <begin position="167"/>
        <end position="178"/>
    </location>
</feature>
<keyword evidence="2" id="KW-0238">DNA-binding</keyword>
<feature type="region of interest" description="Disordered" evidence="7">
    <location>
        <begin position="537"/>
        <end position="559"/>
    </location>
</feature>
<evidence type="ECO:0000256" key="2">
    <source>
        <dbReference type="ARBA" id="ARBA00023125"/>
    </source>
</evidence>
<feature type="region of interest" description="Disordered" evidence="7">
    <location>
        <begin position="866"/>
        <end position="934"/>
    </location>
</feature>
<dbReference type="SUPFAM" id="SSF47454">
    <property type="entry name" value="A DNA-binding domain in eukaryotic transcription factors"/>
    <property type="match status" value="1"/>
</dbReference>
<reference evidence="10" key="1">
    <citation type="submission" date="2014-01" db="EMBL/GenBank/DDBJ databases">
        <title>The Genome Sequence of Anopheles farauti FAR1 (V2).</title>
        <authorList>
            <consortium name="The Broad Institute Genomics Platform"/>
            <person name="Neafsey D.E."/>
            <person name="Besansky N."/>
            <person name="Howell P."/>
            <person name="Walton C."/>
            <person name="Young S.K."/>
            <person name="Zeng Q."/>
            <person name="Gargeya S."/>
            <person name="Fitzgerald M."/>
            <person name="Haas B."/>
            <person name="Abouelleil A."/>
            <person name="Allen A.W."/>
            <person name="Alvarado L."/>
            <person name="Arachchi H.M."/>
            <person name="Berlin A.M."/>
            <person name="Chapman S.B."/>
            <person name="Gainer-Dewar J."/>
            <person name="Goldberg J."/>
            <person name="Griggs A."/>
            <person name="Gujja S."/>
            <person name="Hansen M."/>
            <person name="Howarth C."/>
            <person name="Imamovic A."/>
            <person name="Ireland A."/>
            <person name="Larimer J."/>
            <person name="McCowan C."/>
            <person name="Murphy C."/>
            <person name="Pearson M."/>
            <person name="Poon T.W."/>
            <person name="Priest M."/>
            <person name="Roberts A."/>
            <person name="Saif S."/>
            <person name="Shea T."/>
            <person name="Sisk P."/>
            <person name="Sykes S."/>
            <person name="Wortman J."/>
            <person name="Nusbaum C."/>
            <person name="Birren B."/>
        </authorList>
    </citation>
    <scope>NUCLEOTIDE SEQUENCE [LARGE SCALE GENOMIC DNA]</scope>
    <source>
        <strain evidence="10">FAR1</strain>
    </source>
</reference>
<dbReference type="VEuPathDB" id="VectorBase:AFAF013318"/>
<dbReference type="Proteomes" id="UP000075886">
    <property type="component" value="Unassembled WGS sequence"/>
</dbReference>
<dbReference type="EMBL" id="AXCN02001952">
    <property type="status" value="NOT_ANNOTATED_CDS"/>
    <property type="molecule type" value="Genomic_DNA"/>
</dbReference>
<dbReference type="GO" id="GO:0005634">
    <property type="term" value="C:nucleus"/>
    <property type="evidence" value="ECO:0007669"/>
    <property type="project" value="TreeGrafter"/>
</dbReference>
<keyword evidence="4" id="KW-0804">Transcription</keyword>
<keyword evidence="6" id="KW-0175">Coiled coil</keyword>
<dbReference type="InterPro" id="IPR004826">
    <property type="entry name" value="bZIP_Maf"/>
</dbReference>
<dbReference type="InterPro" id="IPR008917">
    <property type="entry name" value="TF_DNA-bd_sf"/>
</dbReference>
<organism evidence="9 10">
    <name type="scientific">Anopheles farauti</name>
    <dbReference type="NCBI Taxonomy" id="69004"/>
    <lineage>
        <taxon>Eukaryota</taxon>
        <taxon>Metazoa</taxon>
        <taxon>Ecdysozoa</taxon>
        <taxon>Arthropoda</taxon>
        <taxon>Hexapoda</taxon>
        <taxon>Insecta</taxon>
        <taxon>Pterygota</taxon>
        <taxon>Neoptera</taxon>
        <taxon>Endopterygota</taxon>
        <taxon>Diptera</taxon>
        <taxon>Nematocera</taxon>
        <taxon>Culicoidea</taxon>
        <taxon>Culicidae</taxon>
        <taxon>Anophelinae</taxon>
        <taxon>Anopheles</taxon>
    </lineage>
</organism>
<feature type="compositionally biased region" description="Low complexity" evidence="7">
    <location>
        <begin position="890"/>
        <end position="905"/>
    </location>
</feature>
<dbReference type="PROSITE" id="PS00036">
    <property type="entry name" value="BZIP_BASIC"/>
    <property type="match status" value="1"/>
</dbReference>
<evidence type="ECO:0000256" key="6">
    <source>
        <dbReference type="SAM" id="Coils"/>
    </source>
</evidence>
<dbReference type="CDD" id="cd14698">
    <property type="entry name" value="bZIP_CNC"/>
    <property type="match status" value="1"/>
</dbReference>
<evidence type="ECO:0000256" key="4">
    <source>
        <dbReference type="ARBA" id="ARBA00023163"/>
    </source>
</evidence>
<dbReference type="GO" id="GO:0000981">
    <property type="term" value="F:DNA-binding transcription factor activity, RNA polymerase II-specific"/>
    <property type="evidence" value="ECO:0007669"/>
    <property type="project" value="TreeGrafter"/>
</dbReference>
<sequence length="934" mass="99599">MHEVGEYVLNSTDIDNSLPPPLADLFLEEGLTLPDLGETGEDPVVQVKSDDSEELQHREQNEQEVDEVKRIEQELQQVGAAAASTSADHNNGSTEDILGAANNSLTATATSDDGLEVAPVTDDLEDLLCDMMIQTSSHFQHSRQNTQGYGHGAMSSFRQTTTGGAGYHHHHHHHHHHHQTRVPLSRAVSMEQRWQDLANLLSFPPGMGVGMGVSDMPPAHPSHAHYPSHYPSYQPSGGMTAPQHGQYHHPSHAAVLQNASLADISPAQPHYGANLGSAVATSMHLTNSTSETDAGTSGYKMDPEMMYYSNASSEMNHTDGFLNSILNDEDLQLMDIAVNEGMYTMRMLEHNGTAAGNNASGMLGVSSTASNIVNHGGHPHHHLSLMSAASASGTVGGNLQNSMNVSALVNGSSSSSASSGASSGVSGTNGANGGTVGALAGSGTPGDRLDASSDSAVSSMGSERVPSLSDGEWGDGGSDSAQEYHNGKYGGPYDYSYNQTNGGGPPTSRLGEHGARQAPPVAQKKHHMFAKRYFQEQSTTSGPSIHPSPNGTNVAAGPNAGPVAAVLDGSVPGGAGGGGGGATQGGVLLPTAIKYEYDYMNVVGPATSISAQLEGAAKQEDHQSHLQHHHNGTLHESTAAAAAAAALTDMKYPYGIEFPRNHHSSTSMGRTLQPQDMIHHNHTYALPFGATPNGGNAHQGTKPQTRDKSRSLHSRKAEEEHLTRDEKRARALQIPIPVHDIINLPMDEFNERLSKYDLSETQLSLIRDIRRRGKNKVAAQNCRKRKLDQIVTLADEVKDMKMRKERLMRDREMVLSEHKKIRDKFSVLYRHVFQNLRDADGNPYSQEHYSLQQSADGAVVLVPRNSERSSGGLTNHMNGGSSMGGGGGIHSSLHHSMSSGAGSAHGHLHHGHHHHLHHHLQHHGLIGGPSNDGS</sequence>
<feature type="domain" description="BZIP" evidence="8">
    <location>
        <begin position="765"/>
        <end position="828"/>
    </location>
</feature>
<dbReference type="InterPro" id="IPR047167">
    <property type="entry name" value="NFE2-like"/>
</dbReference>
<feature type="region of interest" description="Disordered" evidence="7">
    <location>
        <begin position="159"/>
        <end position="178"/>
    </location>
</feature>
<dbReference type="GO" id="GO:0000978">
    <property type="term" value="F:RNA polymerase II cis-regulatory region sequence-specific DNA binding"/>
    <property type="evidence" value="ECO:0007669"/>
    <property type="project" value="InterPro"/>
</dbReference>
<name>A0A182QMR8_9DIPT</name>
<feature type="compositionally biased region" description="Polar residues" evidence="7">
    <location>
        <begin position="868"/>
        <end position="878"/>
    </location>
</feature>
<evidence type="ECO:0000256" key="7">
    <source>
        <dbReference type="SAM" id="MobiDB-lite"/>
    </source>
</evidence>
<feature type="region of interest" description="Disordered" evidence="7">
    <location>
        <begin position="613"/>
        <end position="640"/>
    </location>
</feature>
<accession>A0A182QMR8</accession>
<feature type="region of interest" description="Disordered" evidence="7">
    <location>
        <begin position="685"/>
        <end position="728"/>
    </location>
</feature>
<feature type="region of interest" description="Disordered" evidence="7">
    <location>
        <begin position="409"/>
        <end position="519"/>
    </location>
</feature>
<protein>
    <recommendedName>
        <fullName evidence="8">BZIP domain-containing protein</fullName>
    </recommendedName>
</protein>
<evidence type="ECO:0000256" key="1">
    <source>
        <dbReference type="ARBA" id="ARBA00023015"/>
    </source>
</evidence>
<feature type="compositionally biased region" description="Polar residues" evidence="7">
    <location>
        <begin position="537"/>
        <end position="552"/>
    </location>
</feature>
<dbReference type="InterPro" id="IPR004827">
    <property type="entry name" value="bZIP"/>
</dbReference>
<dbReference type="PANTHER" id="PTHR24411:SF55">
    <property type="entry name" value="SEGMENTATION PROTEIN CAP'N'COLLAR"/>
    <property type="match status" value="1"/>
</dbReference>
<evidence type="ECO:0000313" key="10">
    <source>
        <dbReference type="Proteomes" id="UP000075886"/>
    </source>
</evidence>
<evidence type="ECO:0000259" key="8">
    <source>
        <dbReference type="PROSITE" id="PS50217"/>
    </source>
</evidence>
<feature type="compositionally biased region" description="Polar residues" evidence="7">
    <location>
        <begin position="693"/>
        <end position="703"/>
    </location>
</feature>
<evidence type="ECO:0000256" key="5">
    <source>
        <dbReference type="ARBA" id="ARBA00023242"/>
    </source>
</evidence>
<dbReference type="PANTHER" id="PTHR24411">
    <property type="entry name" value="NUCLEAR FACTOR ERYTHROID 2-RELATED FACTOR"/>
    <property type="match status" value="1"/>
</dbReference>
<dbReference type="Gene3D" id="1.10.880.10">
    <property type="entry name" value="Transcription factor, Skn-1-like, DNA-binding domain"/>
    <property type="match status" value="1"/>
</dbReference>
<feature type="coiled-coil region" evidence="6">
    <location>
        <begin position="54"/>
        <end position="81"/>
    </location>
</feature>
<feature type="compositionally biased region" description="Low complexity" evidence="7">
    <location>
        <begin position="409"/>
        <end position="429"/>
    </location>
</feature>
<dbReference type="EnsemblMetazoa" id="AFAF013318-RA">
    <property type="protein sequence ID" value="AFAF013318-PA"/>
    <property type="gene ID" value="AFAF013318"/>
</dbReference>
<keyword evidence="5" id="KW-0539">Nucleus</keyword>
<evidence type="ECO:0000313" key="9">
    <source>
        <dbReference type="EnsemblMetazoa" id="AFAF013318-PA"/>
    </source>
</evidence>
<keyword evidence="1" id="KW-0805">Transcription regulation</keyword>
<dbReference type="FunFam" id="1.10.880.10:FF:000004">
    <property type="entry name" value="Nuclear factor, erythroid 2"/>
    <property type="match status" value="1"/>
</dbReference>
<dbReference type="Pfam" id="PF03131">
    <property type="entry name" value="bZIP_Maf"/>
    <property type="match status" value="1"/>
</dbReference>
<dbReference type="AlphaFoldDB" id="A0A182QMR8"/>
<keyword evidence="10" id="KW-1185">Reference proteome</keyword>
<feature type="compositionally biased region" description="Basic and acidic residues" evidence="7">
    <location>
        <begin position="704"/>
        <end position="728"/>
    </location>
</feature>
<dbReference type="PROSITE" id="PS50217">
    <property type="entry name" value="BZIP"/>
    <property type="match status" value="1"/>
</dbReference>
<evidence type="ECO:0000256" key="3">
    <source>
        <dbReference type="ARBA" id="ARBA00023159"/>
    </source>
</evidence>